<proteinExistence type="predicted"/>
<keyword evidence="3" id="KW-1185">Reference proteome</keyword>
<dbReference type="RefSeq" id="WP_330463441.1">
    <property type="nucleotide sequence ID" value="NZ_CP143578.1"/>
</dbReference>
<dbReference type="InterPro" id="IPR010281">
    <property type="entry name" value="DUF885"/>
</dbReference>
<name>A0ABZ2AHS4_9BACT</name>
<evidence type="ECO:0000256" key="1">
    <source>
        <dbReference type="SAM" id="Coils"/>
    </source>
</evidence>
<gene>
    <name evidence="2" type="ORF">V2E26_00095</name>
</gene>
<dbReference type="EMBL" id="CP143578">
    <property type="protein sequence ID" value="WVN21403.1"/>
    <property type="molecule type" value="Genomic_DNA"/>
</dbReference>
<dbReference type="Pfam" id="PF05960">
    <property type="entry name" value="DUF885"/>
    <property type="match status" value="2"/>
</dbReference>
<evidence type="ECO:0000313" key="3">
    <source>
        <dbReference type="Proteomes" id="UP001431935"/>
    </source>
</evidence>
<organism evidence="2 3">
    <name type="scientific">Metamycoplasma gateae</name>
    <dbReference type="NCBI Taxonomy" id="35769"/>
    <lineage>
        <taxon>Bacteria</taxon>
        <taxon>Bacillati</taxon>
        <taxon>Mycoplasmatota</taxon>
        <taxon>Mycoplasmoidales</taxon>
        <taxon>Metamycoplasmataceae</taxon>
        <taxon>Metamycoplasma</taxon>
    </lineage>
</organism>
<dbReference type="PANTHER" id="PTHR33361:SF2">
    <property type="entry name" value="DUF885 DOMAIN-CONTAINING PROTEIN"/>
    <property type="match status" value="1"/>
</dbReference>
<keyword evidence="1" id="KW-0175">Coiled coil</keyword>
<feature type="coiled-coil region" evidence="1">
    <location>
        <begin position="45"/>
        <end position="122"/>
    </location>
</feature>
<reference evidence="2" key="1">
    <citation type="submission" date="2024-01" db="EMBL/GenBank/DDBJ databases">
        <title>Complete genome sequence of Mycoplasma gateae strain 3700.</title>
        <authorList>
            <person name="Spergser J."/>
        </authorList>
    </citation>
    <scope>NUCLEOTIDE SEQUENCE [LARGE SCALE GENOMIC DNA]</scope>
    <source>
        <strain evidence="2">3700</strain>
    </source>
</reference>
<accession>A0ABZ2AHS4</accession>
<evidence type="ECO:0000313" key="2">
    <source>
        <dbReference type="EMBL" id="WVN21403.1"/>
    </source>
</evidence>
<dbReference type="Proteomes" id="UP001431935">
    <property type="component" value="Chromosome"/>
</dbReference>
<dbReference type="PANTHER" id="PTHR33361">
    <property type="entry name" value="GLR0591 PROTEIN"/>
    <property type="match status" value="1"/>
</dbReference>
<sequence length="911" mass="102305">MTSQNKKRLIISAITGGLLLAPVALTLTPWAIQKSLVTKAKVQANIKLQEDYKKAENEAILANAEQKSTIEQKTQQLATLEAEYNAIEDKKSEEAVKKAKEISDLKKELKKLNTEYQSAIDEAVFPFLEKLAEEGDASINNENFKNTAKYVVLSYENYKKSLSEFNKTVDINYPSKEDIKKINEFYQSWIDKFEKINKNNLNVTLTAWVSGLKYDWSIAQTTYAAEGRLLGAWYEWGPAYAFPVNAFYKTINRIKGPRATKVLANLKEGLNSNVVLSKVVIKNNVNSFLFADYKKELLDFAKGTEDSKSVVDIINSSTTVAEETKEFHKFYVTEYYSASKHGVGENLEELKVYKANSINEVENTLEIFDQTSNSVVSVYGLGLTQKDLEAKNVGLAHMPGSEETTDGKKIYSSILKFSTTSNDSAQDVFESGYTTSKTAANNMTLTAKAVAKLITGSETGVWAPTVKYDEDGLGKGEIVDLKLNIRDEEGNINLVDFNKWMNQEEFFFGREDSSYYSDAKKQELLSDPKLADAIKNLKELGYEFLKDSTESYGSITNQQFYYGALEAFKGYGQFRETTMDEGFSYFPNQVPRYGLTTYEYGARSSSGVGAYNSSRNVEKDGFGAFIFNADPYYSLPKWSVTSFANHEGVMGHHNQIYYAEQFLKKEAGLTIGNIFNYTSYKEGWALFMEWFGIEAGWYGTPDFENEDYYALPSSFKTSKGITSFVTATEASNVTEEQVKAIQELHGGVYWKLAANGAEITEENKKAHTLKAVELANMLQYYGALNEAQLRNMRRAVDTAYHGDIQGQEDLPAGASIQDVRNFLKANSALGIGDITSESKRYLNLPGQSTSYNSGKEAMLKLYDRVRKSKGLTREQFVSDKENIKEFLNLLLETGALPLETLKEIVELHYGL</sequence>
<protein>
    <submittedName>
        <fullName evidence="2">DUF885 family protein</fullName>
    </submittedName>
</protein>